<reference evidence="9" key="1">
    <citation type="journal article" date="2017" name="Nat. Microbiol.">
        <title>Global analysis of biosynthetic gene clusters reveals vast potential of secondary metabolite production in Penicillium species.</title>
        <authorList>
            <person name="Nielsen J.C."/>
            <person name="Grijseels S."/>
            <person name="Prigent S."/>
            <person name="Ji B."/>
            <person name="Dainat J."/>
            <person name="Nielsen K.F."/>
            <person name="Frisvad J.C."/>
            <person name="Workman M."/>
            <person name="Nielsen J."/>
        </authorList>
    </citation>
    <scope>NUCLEOTIDE SEQUENCE [LARGE SCALE GENOMIC DNA]</scope>
    <source>
        <strain evidence="9">IBT 14082</strain>
    </source>
</reference>
<evidence type="ECO:0000256" key="1">
    <source>
        <dbReference type="ARBA" id="ARBA00004141"/>
    </source>
</evidence>
<evidence type="ECO:0000256" key="6">
    <source>
        <dbReference type="ARBA" id="ARBA00023239"/>
    </source>
</evidence>
<evidence type="ECO:0000256" key="2">
    <source>
        <dbReference type="ARBA" id="ARBA00006757"/>
    </source>
</evidence>
<keyword evidence="9" id="KW-1185">Reference proteome</keyword>
<evidence type="ECO:0000313" key="8">
    <source>
        <dbReference type="EMBL" id="OQE12786.1"/>
    </source>
</evidence>
<dbReference type="Pfam" id="PF25129">
    <property type="entry name" value="Pyr4-TMTC"/>
    <property type="match status" value="1"/>
</dbReference>
<organism evidence="8 9">
    <name type="scientific">Penicillium flavigenum</name>
    <dbReference type="NCBI Taxonomy" id="254877"/>
    <lineage>
        <taxon>Eukaryota</taxon>
        <taxon>Fungi</taxon>
        <taxon>Dikarya</taxon>
        <taxon>Ascomycota</taxon>
        <taxon>Pezizomycotina</taxon>
        <taxon>Eurotiomycetes</taxon>
        <taxon>Eurotiomycetidae</taxon>
        <taxon>Eurotiales</taxon>
        <taxon>Aspergillaceae</taxon>
        <taxon>Penicillium</taxon>
    </lineage>
</organism>
<gene>
    <name evidence="8" type="ORF">PENFLA_c063G00211</name>
</gene>
<dbReference type="PANTHER" id="PTHR42038:SF2">
    <property type="entry name" value="TERPENE CYCLASE AUSL"/>
    <property type="match status" value="1"/>
</dbReference>
<feature type="transmembrane region" description="Helical" evidence="7">
    <location>
        <begin position="262"/>
        <end position="284"/>
    </location>
</feature>
<comment type="subcellular location">
    <subcellularLocation>
        <location evidence="1">Membrane</location>
        <topology evidence="1">Multi-pass membrane protein</topology>
    </subcellularLocation>
</comment>
<dbReference type="InterPro" id="IPR039020">
    <property type="entry name" value="PaxB-like"/>
</dbReference>
<dbReference type="Proteomes" id="UP000191342">
    <property type="component" value="Unassembled WGS sequence"/>
</dbReference>
<keyword evidence="5 7" id="KW-0472">Membrane</keyword>
<feature type="transmembrane region" description="Helical" evidence="7">
    <location>
        <begin position="196"/>
        <end position="218"/>
    </location>
</feature>
<feature type="transmembrane region" description="Helical" evidence="7">
    <location>
        <begin position="161"/>
        <end position="184"/>
    </location>
</feature>
<dbReference type="PANTHER" id="PTHR42038">
    <property type="match status" value="1"/>
</dbReference>
<keyword evidence="4 7" id="KW-1133">Transmembrane helix</keyword>
<dbReference type="STRING" id="254877.A0A1V6SFR8"/>
<protein>
    <submittedName>
        <fullName evidence="8">Uncharacterized protein</fullName>
    </submittedName>
</protein>
<accession>A0A1V6SFR8</accession>
<keyword evidence="6" id="KW-0456">Lyase</keyword>
<comment type="caution">
    <text evidence="8">The sequence shown here is derived from an EMBL/GenBank/DDBJ whole genome shotgun (WGS) entry which is preliminary data.</text>
</comment>
<evidence type="ECO:0000313" key="9">
    <source>
        <dbReference type="Proteomes" id="UP000191342"/>
    </source>
</evidence>
<dbReference type="GO" id="GO:0016020">
    <property type="term" value="C:membrane"/>
    <property type="evidence" value="ECO:0007669"/>
    <property type="project" value="UniProtKB-SubCell"/>
</dbReference>
<comment type="similarity">
    <text evidence="2">Belongs to the paxB family.</text>
</comment>
<evidence type="ECO:0000256" key="3">
    <source>
        <dbReference type="ARBA" id="ARBA00022692"/>
    </source>
</evidence>
<evidence type="ECO:0000256" key="4">
    <source>
        <dbReference type="ARBA" id="ARBA00022989"/>
    </source>
</evidence>
<feature type="transmembrane region" description="Helical" evidence="7">
    <location>
        <begin position="105"/>
        <end position="123"/>
    </location>
</feature>
<feature type="transmembrane region" description="Helical" evidence="7">
    <location>
        <begin position="77"/>
        <end position="93"/>
    </location>
</feature>
<feature type="transmembrane region" description="Helical" evidence="7">
    <location>
        <begin position="230"/>
        <end position="250"/>
    </location>
</feature>
<evidence type="ECO:0000256" key="7">
    <source>
        <dbReference type="SAM" id="Phobius"/>
    </source>
</evidence>
<sequence>MRLSDYRSGSADGSGSLSLYMRAKAYGEPAPNYLFPTSPFRNLNKMGFFALEEWAAANRDYENTPAPHWHVKSVPDGFTAISGILWSISYILMAKKAFKDRSYAMPLHCLCLNITWEAVYGFVYGPGLLNQVVFAQWMIVDVVLFYAILRSAPYAWKQSPLVAQHLVGIIVVGCVICLWLHLAIAATFIPSIGRQVVFMTAWPMQVLINFSSIAQLLSRGNTLGHSWGIWWTRMLGTIAAACCFFWRIHYWPERFGYAWTPYGQFLLLGSIGSDMVYAVVYVYVQRLEKQLDPLVNTKAQKTR</sequence>
<dbReference type="AlphaFoldDB" id="A0A1V6SFR8"/>
<name>A0A1V6SFR8_9EURO</name>
<proteinExistence type="inferred from homology"/>
<dbReference type="GO" id="GO:0016829">
    <property type="term" value="F:lyase activity"/>
    <property type="evidence" value="ECO:0007669"/>
    <property type="project" value="UniProtKB-KW"/>
</dbReference>
<dbReference type="OrthoDB" id="5294024at2759"/>
<dbReference type="EMBL" id="MLQL01000063">
    <property type="protein sequence ID" value="OQE12786.1"/>
    <property type="molecule type" value="Genomic_DNA"/>
</dbReference>
<feature type="transmembrane region" description="Helical" evidence="7">
    <location>
        <begin position="129"/>
        <end position="149"/>
    </location>
</feature>
<evidence type="ECO:0000256" key="5">
    <source>
        <dbReference type="ARBA" id="ARBA00023136"/>
    </source>
</evidence>
<keyword evidence="3 7" id="KW-0812">Transmembrane</keyword>